<proteinExistence type="predicted"/>
<evidence type="ECO:0000313" key="1">
    <source>
        <dbReference type="EMBL" id="KRH36901.1"/>
    </source>
</evidence>
<dbReference type="EMBL" id="CM000842">
    <property type="protein sequence ID" value="KRH36901.1"/>
    <property type="molecule type" value="Genomic_DNA"/>
</dbReference>
<name>A0A0R0I948_SOYBN</name>
<evidence type="ECO:0000313" key="3">
    <source>
        <dbReference type="Proteomes" id="UP000008827"/>
    </source>
</evidence>
<protein>
    <submittedName>
        <fullName evidence="1 2">Uncharacterized protein</fullName>
    </submittedName>
</protein>
<reference evidence="1" key="3">
    <citation type="submission" date="2018-07" db="EMBL/GenBank/DDBJ databases">
        <title>WGS assembly of Glycine max.</title>
        <authorList>
            <person name="Schmutz J."/>
            <person name="Cannon S."/>
            <person name="Schlueter J."/>
            <person name="Ma J."/>
            <person name="Mitros T."/>
            <person name="Nelson W."/>
            <person name="Hyten D."/>
            <person name="Song Q."/>
            <person name="Thelen J."/>
            <person name="Cheng J."/>
            <person name="Xu D."/>
            <person name="Hellsten U."/>
            <person name="May G."/>
            <person name="Yu Y."/>
            <person name="Sakurai T."/>
            <person name="Umezawa T."/>
            <person name="Bhattacharyya M."/>
            <person name="Sandhu D."/>
            <person name="Valliyodan B."/>
            <person name="Lindquist E."/>
            <person name="Peto M."/>
            <person name="Grant D."/>
            <person name="Shu S."/>
            <person name="Goodstein D."/>
            <person name="Barry K."/>
            <person name="Futrell-Griggs M."/>
            <person name="Abernathy B."/>
            <person name="Du J."/>
            <person name="Tian Z."/>
            <person name="Zhu L."/>
            <person name="Gill N."/>
            <person name="Joshi T."/>
            <person name="Libault M."/>
            <person name="Sethuraman A."/>
            <person name="Zhang X."/>
            <person name="Shinozaki K."/>
            <person name="Nguyen H."/>
            <person name="Wing R."/>
            <person name="Cregan P."/>
            <person name="Specht J."/>
            <person name="Grimwood J."/>
            <person name="Rokhsar D."/>
            <person name="Stacey G."/>
            <person name="Shoemaker R."/>
            <person name="Jackson S."/>
        </authorList>
    </citation>
    <scope>NUCLEOTIDE SEQUENCE</scope>
    <source>
        <tissue evidence="1">Callus</tissue>
    </source>
</reference>
<evidence type="ECO:0000313" key="2">
    <source>
        <dbReference type="EnsemblPlants" id="KRH36901"/>
    </source>
</evidence>
<dbReference type="InParanoid" id="A0A0R0I948"/>
<reference evidence="1 2" key="1">
    <citation type="journal article" date="2010" name="Nature">
        <title>Genome sequence of the palaeopolyploid soybean.</title>
        <authorList>
            <person name="Schmutz J."/>
            <person name="Cannon S.B."/>
            <person name="Schlueter J."/>
            <person name="Ma J."/>
            <person name="Mitros T."/>
            <person name="Nelson W."/>
            <person name="Hyten D.L."/>
            <person name="Song Q."/>
            <person name="Thelen J.J."/>
            <person name="Cheng J."/>
            <person name="Xu D."/>
            <person name="Hellsten U."/>
            <person name="May G.D."/>
            <person name="Yu Y."/>
            <person name="Sakurai T."/>
            <person name="Umezawa T."/>
            <person name="Bhattacharyya M.K."/>
            <person name="Sandhu D."/>
            <person name="Valliyodan B."/>
            <person name="Lindquist E."/>
            <person name="Peto M."/>
            <person name="Grant D."/>
            <person name="Shu S."/>
            <person name="Goodstein D."/>
            <person name="Barry K."/>
            <person name="Futrell-Griggs M."/>
            <person name="Abernathy B."/>
            <person name="Du J."/>
            <person name="Tian Z."/>
            <person name="Zhu L."/>
            <person name="Gill N."/>
            <person name="Joshi T."/>
            <person name="Libault M."/>
            <person name="Sethuraman A."/>
            <person name="Zhang X.-C."/>
            <person name="Shinozaki K."/>
            <person name="Nguyen H.T."/>
            <person name="Wing R.A."/>
            <person name="Cregan P."/>
            <person name="Specht J."/>
            <person name="Grimwood J."/>
            <person name="Rokhsar D."/>
            <person name="Stacey G."/>
            <person name="Shoemaker R.C."/>
            <person name="Jackson S.A."/>
        </authorList>
    </citation>
    <scope>NUCLEOTIDE SEQUENCE [LARGE SCALE GENOMIC DNA]</scope>
    <source>
        <strain evidence="2">cv. Williams 82</strain>
        <tissue evidence="1">Callus</tissue>
    </source>
</reference>
<sequence length="57" mass="6812">MSIWILLRTSGELQINIFWTTLRDISEENVALMYVKGRIGMLLHQNMHVYGLCWRIF</sequence>
<dbReference type="EnsemblPlants" id="KRH36901">
    <property type="protein sequence ID" value="KRH36901"/>
    <property type="gene ID" value="GLYMA_09G030800"/>
</dbReference>
<dbReference type="AlphaFoldDB" id="A0A0R0I948"/>
<dbReference type="Gramene" id="KRH36901">
    <property type="protein sequence ID" value="KRH36901"/>
    <property type="gene ID" value="GLYMA_09G030800"/>
</dbReference>
<keyword evidence="3" id="KW-1185">Reference proteome</keyword>
<dbReference type="Proteomes" id="UP000008827">
    <property type="component" value="Chromosome 9"/>
</dbReference>
<accession>A0A0R0I948</accession>
<gene>
    <name evidence="1" type="ORF">GLYMA_09G030800</name>
</gene>
<organism evidence="1">
    <name type="scientific">Glycine max</name>
    <name type="common">Soybean</name>
    <name type="synonym">Glycine hispida</name>
    <dbReference type="NCBI Taxonomy" id="3847"/>
    <lineage>
        <taxon>Eukaryota</taxon>
        <taxon>Viridiplantae</taxon>
        <taxon>Streptophyta</taxon>
        <taxon>Embryophyta</taxon>
        <taxon>Tracheophyta</taxon>
        <taxon>Spermatophyta</taxon>
        <taxon>Magnoliopsida</taxon>
        <taxon>eudicotyledons</taxon>
        <taxon>Gunneridae</taxon>
        <taxon>Pentapetalae</taxon>
        <taxon>rosids</taxon>
        <taxon>fabids</taxon>
        <taxon>Fabales</taxon>
        <taxon>Fabaceae</taxon>
        <taxon>Papilionoideae</taxon>
        <taxon>50 kb inversion clade</taxon>
        <taxon>NPAAA clade</taxon>
        <taxon>indigoferoid/millettioid clade</taxon>
        <taxon>Phaseoleae</taxon>
        <taxon>Glycine</taxon>
        <taxon>Glycine subgen. Soja</taxon>
    </lineage>
</organism>
<reference evidence="2" key="2">
    <citation type="submission" date="2018-02" db="UniProtKB">
        <authorList>
            <consortium name="EnsemblPlants"/>
        </authorList>
    </citation>
    <scope>IDENTIFICATION</scope>
    <source>
        <strain evidence="2">Williams 82</strain>
    </source>
</reference>